<comment type="subcellular location">
    <subcellularLocation>
        <location evidence="1">Virion</location>
    </subcellularLocation>
</comment>
<dbReference type="EMBL" id="CP114767">
    <property type="protein sequence ID" value="WBA43173.1"/>
    <property type="molecule type" value="Genomic_DNA"/>
</dbReference>
<evidence type="ECO:0000256" key="1">
    <source>
        <dbReference type="ARBA" id="ARBA00004328"/>
    </source>
</evidence>
<proteinExistence type="predicted"/>
<evidence type="ECO:0000313" key="4">
    <source>
        <dbReference type="Proteomes" id="UP001211005"/>
    </source>
</evidence>
<dbReference type="Pfam" id="PF05065">
    <property type="entry name" value="Phage_capsid"/>
    <property type="match status" value="1"/>
</dbReference>
<dbReference type="InterPro" id="IPR024455">
    <property type="entry name" value="Phage_capsid"/>
</dbReference>
<keyword evidence="4" id="KW-1185">Reference proteome</keyword>
<evidence type="ECO:0000313" key="3">
    <source>
        <dbReference type="EMBL" id="WBA43173.1"/>
    </source>
</evidence>
<protein>
    <submittedName>
        <fullName evidence="3">Phage major capsid protein</fullName>
    </submittedName>
</protein>
<dbReference type="Proteomes" id="UP001211005">
    <property type="component" value="Chromosome"/>
</dbReference>
<dbReference type="RefSeq" id="WP_269561217.1">
    <property type="nucleotide sequence ID" value="NZ_CP114767.1"/>
</dbReference>
<accession>A0ABY7LRY5</accession>
<name>A0ABY7LRY5_9BACT</name>
<dbReference type="Gene3D" id="3.30.2320.10">
    <property type="entry name" value="hypothetical protein PF0899 domain"/>
    <property type="match status" value="1"/>
</dbReference>
<dbReference type="NCBIfam" id="TIGR01554">
    <property type="entry name" value="major_cap_HK97"/>
    <property type="match status" value="1"/>
</dbReference>
<reference evidence="3 4" key="1">
    <citation type="submission" date="2022-12" db="EMBL/GenBank/DDBJ databases">
        <title>Hymenobacter canadensis sp. nov. isolated from lake water of the Cambridge Bay, Canada.</title>
        <authorList>
            <person name="Kim W.H."/>
            <person name="Lee Y.M."/>
        </authorList>
    </citation>
    <scope>NUCLEOTIDE SEQUENCE [LARGE SCALE GENOMIC DNA]</scope>
    <source>
        <strain evidence="3 4">PAMC 29467</strain>
    </source>
</reference>
<dbReference type="Gene3D" id="3.30.2400.10">
    <property type="entry name" value="Major capsid protein gp5"/>
    <property type="match status" value="1"/>
</dbReference>
<feature type="domain" description="Phage capsid-like C-terminal" evidence="2">
    <location>
        <begin position="115"/>
        <end position="371"/>
    </location>
</feature>
<dbReference type="SUPFAM" id="SSF56563">
    <property type="entry name" value="Major capsid protein gp5"/>
    <property type="match status" value="1"/>
</dbReference>
<organism evidence="3 4">
    <name type="scientific">Hymenobacter canadensis</name>
    <dbReference type="NCBI Taxonomy" id="2999067"/>
    <lineage>
        <taxon>Bacteria</taxon>
        <taxon>Pseudomonadati</taxon>
        <taxon>Bacteroidota</taxon>
        <taxon>Cytophagia</taxon>
        <taxon>Cytophagales</taxon>
        <taxon>Hymenobacteraceae</taxon>
        <taxon>Hymenobacter</taxon>
    </lineage>
</organism>
<sequence length="382" mass="41238">MENEVKTAQDIAVELKKDVTIQVKSVSDELNEKLQTVQASVDALATAQKLQNLNTEKEGKSALVVALEAKSGDLKGRQRNQTVEVPLDVKASVDMLRGNTVANSQTLIATSGYVALPNKPKHVRDFMRIAPLSQPYLKYDRELAAEGAPAIVAEGQMKPKVSFSTEAVTATAEKIAMHYKLSTELMHDAPAFAASLQGRGREMVLNEEDAQLIYGTGTSGNIQGIYPLAAPFNANGIKVTNPQNIDVLRVAAAQARRSMYRANAILMNPDDVAELELTKDEEGRYLLPTLYSGVLPAVGRIEIIEIDAINPGEFLVGAFDLGVEIYQVESLTVKATDSNDNDFVLNKVTVVIEERLLQAVTRPSAFVKGTFAGAIATLAAVV</sequence>
<gene>
    <name evidence="3" type="ORF">O3303_06310</name>
</gene>
<evidence type="ECO:0000259" key="2">
    <source>
        <dbReference type="Pfam" id="PF05065"/>
    </source>
</evidence>
<dbReference type="InterPro" id="IPR054612">
    <property type="entry name" value="Phage_capsid-like_C"/>
</dbReference>